<dbReference type="Pfam" id="PF02518">
    <property type="entry name" value="HATPase_c"/>
    <property type="match status" value="1"/>
</dbReference>
<protein>
    <recommendedName>
        <fullName evidence="2">histidine kinase</fullName>
        <ecNumber evidence="2">2.7.13.3</ecNumber>
    </recommendedName>
</protein>
<dbReference type="Pfam" id="PF12860">
    <property type="entry name" value="PAS_7"/>
    <property type="match status" value="1"/>
</dbReference>
<comment type="catalytic activity">
    <reaction evidence="1">
        <text>ATP + protein L-histidine = ADP + protein N-phospho-L-histidine.</text>
        <dbReference type="EC" id="2.7.13.3"/>
    </reaction>
</comment>
<dbReference type="PRINTS" id="PR00344">
    <property type="entry name" value="BCTRLSENSOR"/>
</dbReference>
<dbReference type="InterPro" id="IPR003594">
    <property type="entry name" value="HATPase_dom"/>
</dbReference>
<dbReference type="Gene3D" id="1.10.287.130">
    <property type="match status" value="1"/>
</dbReference>
<dbReference type="RefSeq" id="WP_221426441.1">
    <property type="nucleotide sequence ID" value="NZ_CP081295.1"/>
</dbReference>
<dbReference type="InterPro" id="IPR005467">
    <property type="entry name" value="His_kinase_dom"/>
</dbReference>
<evidence type="ECO:0000256" key="4">
    <source>
        <dbReference type="PROSITE-ProRule" id="PRU00169"/>
    </source>
</evidence>
<dbReference type="InterPro" id="IPR036097">
    <property type="entry name" value="HisK_dim/P_sf"/>
</dbReference>
<dbReference type="Gene3D" id="3.30.565.10">
    <property type="entry name" value="Histidine kinase-like ATPase, C-terminal domain"/>
    <property type="match status" value="1"/>
</dbReference>
<dbReference type="Proteomes" id="UP000824281">
    <property type="component" value="Chromosome"/>
</dbReference>
<dbReference type="InterPro" id="IPR003661">
    <property type="entry name" value="HisK_dim/P_dom"/>
</dbReference>
<organism evidence="7 8">
    <name type="scientific">Qipengyuania aurantiaca</name>
    <dbReference type="NCBI Taxonomy" id="2867233"/>
    <lineage>
        <taxon>Bacteria</taxon>
        <taxon>Pseudomonadati</taxon>
        <taxon>Pseudomonadota</taxon>
        <taxon>Alphaproteobacteria</taxon>
        <taxon>Sphingomonadales</taxon>
        <taxon>Erythrobacteraceae</taxon>
        <taxon>Qipengyuania</taxon>
    </lineage>
</organism>
<dbReference type="SUPFAM" id="SSF55874">
    <property type="entry name" value="ATPase domain of HSP90 chaperone/DNA topoisomerase II/histidine kinase"/>
    <property type="match status" value="1"/>
</dbReference>
<feature type="modified residue" description="4-aspartylphosphate" evidence="4">
    <location>
        <position position="587"/>
    </location>
</feature>
<evidence type="ECO:0000259" key="6">
    <source>
        <dbReference type="PROSITE" id="PS50110"/>
    </source>
</evidence>
<reference evidence="7 8" key="1">
    <citation type="submission" date="2021-08" db="EMBL/GenBank/DDBJ databases">
        <title>Comparative Genomics Analysis of the Genus Qipengyuania Reveals Extensive Genetic Diversity and Metabolic Versatility, Including the Description of Fifteen Novel Species.</title>
        <authorList>
            <person name="Liu Y."/>
        </authorList>
    </citation>
    <scope>NUCLEOTIDE SEQUENCE [LARGE SCALE GENOMIC DNA]</scope>
    <source>
        <strain evidence="7 8">1NDH13</strain>
    </source>
</reference>
<dbReference type="PROSITE" id="PS50110">
    <property type="entry name" value="RESPONSE_REGULATORY"/>
    <property type="match status" value="1"/>
</dbReference>
<dbReference type="InterPro" id="IPR004358">
    <property type="entry name" value="Sig_transdc_His_kin-like_C"/>
</dbReference>
<evidence type="ECO:0000313" key="7">
    <source>
        <dbReference type="EMBL" id="QZD90982.1"/>
    </source>
</evidence>
<dbReference type="PANTHER" id="PTHR43065">
    <property type="entry name" value="SENSOR HISTIDINE KINASE"/>
    <property type="match status" value="1"/>
</dbReference>
<keyword evidence="8" id="KW-1185">Reference proteome</keyword>
<feature type="domain" description="Response regulatory" evidence="6">
    <location>
        <begin position="538"/>
        <end position="654"/>
    </location>
</feature>
<keyword evidence="3 4" id="KW-0597">Phosphoprotein</keyword>
<evidence type="ECO:0000256" key="3">
    <source>
        <dbReference type="ARBA" id="ARBA00022553"/>
    </source>
</evidence>
<sequence length="659" mass="71636">MSGHANWEKSIFDPVVLGALSEGLIVLDAQKRVLGASQRAIDLLWQPAGVPDFTGEAIDGLIDRMIESGFIVLPDGVEQEEYRQLMIAGIENDTKNIRVGRRDDIPLRVSCTKLPDDRTVIGIVEHVTKLLEPVATGTATSKFSGRLPVVVAREGFDVPPQLAEALEYLEEGFALYDADDRFVLCNRKFCELLFVDPDARPRPGELMDDIVLRAGRTNASAGKPEGMTIEEYAAASTASFKALTKGQHYELDDGKIMEVSGYRTANGGSLFTTLDVTQREEAALEAERQRLIAHQNEKLSALGELLAGVAHELNNPLSIVVGFSQMLEGQLQDPQQLRRIGKIRTAAERSARIVKTFLAMARQRPARIELVDPREIIESAEEIAAYGFRADGGKVIFDLQPGLSAVSVDKDQLIQVVANLIVNAEQAMKGLPGPLTMTLSARQVAGTIELVVSDNGPGMSAETQRRIFEPFFTTKDVGEGTGFGLAFCHRIVTAHNGSIKVVSKAGIGSSFILALPKANHSAVAQRASSARSSHPPMKLLVVDDERDVADLIVEMLSERGHDAQAVYGPFDGIRIAQSETFDAIISDLKMPGMTGDKMMQHIVDTRPQLAGRFGFVTGDSLSARVHEFLADDAYPYIEKPIAADELDGLVARLGRKARS</sequence>
<dbReference type="PANTHER" id="PTHR43065:SF42">
    <property type="entry name" value="TWO-COMPONENT SENSOR PPRA"/>
    <property type="match status" value="1"/>
</dbReference>
<evidence type="ECO:0000256" key="1">
    <source>
        <dbReference type="ARBA" id="ARBA00000085"/>
    </source>
</evidence>
<dbReference type="SUPFAM" id="SSF47384">
    <property type="entry name" value="Homodimeric domain of signal transducing histidine kinase"/>
    <property type="match status" value="1"/>
</dbReference>
<evidence type="ECO:0000259" key="5">
    <source>
        <dbReference type="PROSITE" id="PS50109"/>
    </source>
</evidence>
<dbReference type="CDD" id="cd00082">
    <property type="entry name" value="HisKA"/>
    <property type="match status" value="1"/>
</dbReference>
<dbReference type="EC" id="2.7.13.3" evidence="2"/>
<dbReference type="CDD" id="cd00156">
    <property type="entry name" value="REC"/>
    <property type="match status" value="1"/>
</dbReference>
<dbReference type="PROSITE" id="PS50109">
    <property type="entry name" value="HIS_KIN"/>
    <property type="match status" value="1"/>
</dbReference>
<dbReference type="Pfam" id="PF00512">
    <property type="entry name" value="HisKA"/>
    <property type="match status" value="1"/>
</dbReference>
<accession>A0ABX8ZTR8</accession>
<evidence type="ECO:0000256" key="2">
    <source>
        <dbReference type="ARBA" id="ARBA00012438"/>
    </source>
</evidence>
<dbReference type="Gene3D" id="3.40.50.2300">
    <property type="match status" value="1"/>
</dbReference>
<dbReference type="InterPro" id="IPR001789">
    <property type="entry name" value="Sig_transdc_resp-reg_receiver"/>
</dbReference>
<evidence type="ECO:0000313" key="8">
    <source>
        <dbReference type="Proteomes" id="UP000824281"/>
    </source>
</evidence>
<dbReference type="Pfam" id="PF00072">
    <property type="entry name" value="Response_reg"/>
    <property type="match status" value="1"/>
</dbReference>
<dbReference type="SMART" id="SM00448">
    <property type="entry name" value="REC"/>
    <property type="match status" value="1"/>
</dbReference>
<dbReference type="EMBL" id="CP081295">
    <property type="protein sequence ID" value="QZD90982.1"/>
    <property type="molecule type" value="Genomic_DNA"/>
</dbReference>
<feature type="domain" description="Histidine kinase" evidence="5">
    <location>
        <begin position="308"/>
        <end position="519"/>
    </location>
</feature>
<dbReference type="InterPro" id="IPR036890">
    <property type="entry name" value="HATPase_C_sf"/>
</dbReference>
<proteinExistence type="predicted"/>
<name>A0ABX8ZTR8_9SPHN</name>
<dbReference type="InterPro" id="IPR011006">
    <property type="entry name" value="CheY-like_superfamily"/>
</dbReference>
<dbReference type="SMART" id="SM00388">
    <property type="entry name" value="HisKA"/>
    <property type="match status" value="1"/>
</dbReference>
<dbReference type="SUPFAM" id="SSF52172">
    <property type="entry name" value="CheY-like"/>
    <property type="match status" value="1"/>
</dbReference>
<gene>
    <name evidence="7" type="ORF">K3148_06250</name>
</gene>
<dbReference type="SMART" id="SM00387">
    <property type="entry name" value="HATPase_c"/>
    <property type="match status" value="1"/>
</dbReference>